<dbReference type="AlphaFoldDB" id="A0A812D6U0"/>
<keyword evidence="1" id="KW-0812">Transmembrane</keyword>
<comment type="caution">
    <text evidence="2">The sequence shown here is derived from an EMBL/GenBank/DDBJ whole genome shotgun (WGS) entry which is preliminary data.</text>
</comment>
<keyword evidence="1" id="KW-1133">Transmembrane helix</keyword>
<name>A0A812D6U0_ACAPH</name>
<reference evidence="2" key="1">
    <citation type="submission" date="2021-01" db="EMBL/GenBank/DDBJ databases">
        <authorList>
            <person name="Li R."/>
            <person name="Bekaert M."/>
        </authorList>
    </citation>
    <scope>NUCLEOTIDE SEQUENCE</scope>
    <source>
        <strain evidence="2">Farmed</strain>
    </source>
</reference>
<feature type="transmembrane region" description="Helical" evidence="1">
    <location>
        <begin position="64"/>
        <end position="84"/>
    </location>
</feature>
<feature type="transmembrane region" description="Helical" evidence="1">
    <location>
        <begin position="142"/>
        <end position="162"/>
    </location>
</feature>
<proteinExistence type="predicted"/>
<dbReference type="EMBL" id="CAHIKZ030002702">
    <property type="protein sequence ID" value="CAE1290936.1"/>
    <property type="molecule type" value="Genomic_DNA"/>
</dbReference>
<dbReference type="Proteomes" id="UP000597762">
    <property type="component" value="Unassembled WGS sequence"/>
</dbReference>
<protein>
    <submittedName>
        <fullName evidence="2">Uncharacterized protein</fullName>
    </submittedName>
</protein>
<feature type="transmembrane region" description="Helical" evidence="1">
    <location>
        <begin position="96"/>
        <end position="122"/>
    </location>
</feature>
<accession>A0A812D6U0</accession>
<evidence type="ECO:0000313" key="3">
    <source>
        <dbReference type="Proteomes" id="UP000597762"/>
    </source>
</evidence>
<gene>
    <name evidence="2" type="ORF">SPHA_48488</name>
</gene>
<feature type="transmembrane region" description="Helical" evidence="1">
    <location>
        <begin position="21"/>
        <end position="44"/>
    </location>
</feature>
<keyword evidence="3" id="KW-1185">Reference proteome</keyword>
<evidence type="ECO:0000313" key="2">
    <source>
        <dbReference type="EMBL" id="CAE1290936.1"/>
    </source>
</evidence>
<keyword evidence="1" id="KW-0472">Membrane</keyword>
<organism evidence="2 3">
    <name type="scientific">Acanthosepion pharaonis</name>
    <name type="common">Pharaoh cuttlefish</name>
    <name type="synonym">Sepia pharaonis</name>
    <dbReference type="NCBI Taxonomy" id="158019"/>
    <lineage>
        <taxon>Eukaryota</taxon>
        <taxon>Metazoa</taxon>
        <taxon>Spiralia</taxon>
        <taxon>Lophotrochozoa</taxon>
        <taxon>Mollusca</taxon>
        <taxon>Cephalopoda</taxon>
        <taxon>Coleoidea</taxon>
        <taxon>Decapodiformes</taxon>
        <taxon>Sepiida</taxon>
        <taxon>Sepiina</taxon>
        <taxon>Sepiidae</taxon>
        <taxon>Acanthosepion</taxon>
    </lineage>
</organism>
<evidence type="ECO:0000256" key="1">
    <source>
        <dbReference type="SAM" id="Phobius"/>
    </source>
</evidence>
<sequence>MDFVAEVTNYQWTQVTPALEAAHLLAFLFLSLLLYLPPMSSLSLPFSVFLPFSSPSPSTLSNQIIAFPSLFLPISSFLLVSLTFQPHHLPHAMRLSLLSLFLFPPLSSSCLNPAYASFSFFSSPYLILFSSYHFLSTNLSPLLPYFVFPSVHLSLLFLYFLLSTQLSLHSSLFSLCRPLFFSHLFLFSSLCLNQFSPSLFPLPDIRNRVWRPSDKI</sequence>